<dbReference type="AlphaFoldDB" id="A0A1F6P8L1"/>
<reference evidence="1 2" key="1">
    <citation type="journal article" date="2016" name="Nat. Commun.">
        <title>Thousands of microbial genomes shed light on interconnected biogeochemical processes in an aquifer system.</title>
        <authorList>
            <person name="Anantharaman K."/>
            <person name="Brown C.T."/>
            <person name="Hug L.A."/>
            <person name="Sharon I."/>
            <person name="Castelle C.J."/>
            <person name="Probst A.J."/>
            <person name="Thomas B.C."/>
            <person name="Singh A."/>
            <person name="Wilkins M.J."/>
            <person name="Karaoz U."/>
            <person name="Brodie E.L."/>
            <person name="Williams K.H."/>
            <person name="Hubbard S.S."/>
            <person name="Banfield J.F."/>
        </authorList>
    </citation>
    <scope>NUCLEOTIDE SEQUENCE [LARGE SCALE GENOMIC DNA]</scope>
</reference>
<evidence type="ECO:0000313" key="2">
    <source>
        <dbReference type="Proteomes" id="UP000176634"/>
    </source>
</evidence>
<dbReference type="Proteomes" id="UP000176634">
    <property type="component" value="Unassembled WGS sequence"/>
</dbReference>
<organism evidence="1 2">
    <name type="scientific">Candidatus Magasanikbacteria bacterium RIFOXYD1_FULL_40_23</name>
    <dbReference type="NCBI Taxonomy" id="1798705"/>
    <lineage>
        <taxon>Bacteria</taxon>
        <taxon>Candidatus Magasanikiibacteriota</taxon>
    </lineage>
</organism>
<protein>
    <submittedName>
        <fullName evidence="1">Uncharacterized protein</fullName>
    </submittedName>
</protein>
<accession>A0A1F6P8L1</accession>
<dbReference type="EMBL" id="MFRA01000005">
    <property type="protein sequence ID" value="OGH92511.1"/>
    <property type="molecule type" value="Genomic_DNA"/>
</dbReference>
<sequence length="211" mass="20947">MRKISLFAIIILLGAVAFPSASFGVMSSTNYTIFADSIDAGGVLSTSGTYSLEDTIGETPTGGSVTSSVYEVLAGYQAMDWSVLVLDVDTNTINLGTLSTSAVTTSSATLSVTVDASSGYVLSVGSVSGTSLTAVADGAVSAGTEEYGIAVSGIDAAFADDQAITAGLNVSSSSTLVTYAETVVTFKAAISSASAAASLSQSITFSASTSI</sequence>
<comment type="caution">
    <text evidence="1">The sequence shown here is derived from an EMBL/GenBank/DDBJ whole genome shotgun (WGS) entry which is preliminary data.</text>
</comment>
<evidence type="ECO:0000313" key="1">
    <source>
        <dbReference type="EMBL" id="OGH92511.1"/>
    </source>
</evidence>
<gene>
    <name evidence="1" type="ORF">A2563_02420</name>
</gene>
<name>A0A1F6P8L1_9BACT</name>
<proteinExistence type="predicted"/>
<dbReference type="STRING" id="1798705.A2563_02420"/>